<evidence type="ECO:0000313" key="4">
    <source>
        <dbReference type="Proteomes" id="UP000199170"/>
    </source>
</evidence>
<dbReference type="AlphaFoldDB" id="A0A1H3EHF0"/>
<dbReference type="SMART" id="SM00418">
    <property type="entry name" value="HTH_ARSR"/>
    <property type="match status" value="1"/>
</dbReference>
<proteinExistence type="predicted"/>
<dbReference type="GO" id="GO:0003700">
    <property type="term" value="F:DNA-binding transcription factor activity"/>
    <property type="evidence" value="ECO:0007669"/>
    <property type="project" value="InterPro"/>
</dbReference>
<dbReference type="EMBL" id="FNPB01000002">
    <property type="protein sequence ID" value="SDX78156.1"/>
    <property type="molecule type" value="Genomic_DNA"/>
</dbReference>
<reference evidence="4" key="1">
    <citation type="submission" date="2016-10" db="EMBL/GenBank/DDBJ databases">
        <authorList>
            <person name="Varghese N."/>
            <person name="Submissions S."/>
        </authorList>
    </citation>
    <scope>NUCLEOTIDE SEQUENCE [LARGE SCALE GENOMIC DNA]</scope>
    <source>
        <strain evidence="4">CGMCC 1.10118</strain>
    </source>
</reference>
<dbReference type="InterPro" id="IPR001845">
    <property type="entry name" value="HTH_ArsR_DNA-bd_dom"/>
</dbReference>
<dbReference type="Gene3D" id="1.10.10.10">
    <property type="entry name" value="Winged helix-like DNA-binding domain superfamily/Winged helix DNA-binding domain"/>
    <property type="match status" value="1"/>
</dbReference>
<protein>
    <submittedName>
        <fullName evidence="3">Helix-turn-helix domain-containing protein</fullName>
    </submittedName>
</protein>
<dbReference type="STRING" id="660517.SAMN04487946_102290"/>
<dbReference type="InterPro" id="IPR036388">
    <property type="entry name" value="WH-like_DNA-bd_sf"/>
</dbReference>
<dbReference type="InterPro" id="IPR011991">
    <property type="entry name" value="ArsR-like_HTH"/>
</dbReference>
<keyword evidence="4" id="KW-1185">Reference proteome</keyword>
<evidence type="ECO:0000256" key="1">
    <source>
        <dbReference type="SAM" id="MobiDB-lite"/>
    </source>
</evidence>
<name>A0A1H3EHF0_9EURY</name>
<dbReference type="InterPro" id="IPR036390">
    <property type="entry name" value="WH_DNA-bd_sf"/>
</dbReference>
<dbReference type="CDD" id="cd00090">
    <property type="entry name" value="HTH_ARSR"/>
    <property type="match status" value="1"/>
</dbReference>
<organism evidence="3 4">
    <name type="scientific">Halobellus clavatus</name>
    <dbReference type="NCBI Taxonomy" id="660517"/>
    <lineage>
        <taxon>Archaea</taxon>
        <taxon>Methanobacteriati</taxon>
        <taxon>Methanobacteriota</taxon>
        <taxon>Stenosarchaea group</taxon>
        <taxon>Halobacteria</taxon>
        <taxon>Halobacteriales</taxon>
        <taxon>Haloferacaceae</taxon>
        <taxon>Halobellus</taxon>
    </lineage>
</organism>
<dbReference type="Proteomes" id="UP000199170">
    <property type="component" value="Unassembled WGS sequence"/>
</dbReference>
<dbReference type="Pfam" id="PF12840">
    <property type="entry name" value="HTH_20"/>
    <property type="match status" value="1"/>
</dbReference>
<feature type="domain" description="HTH arsR-type" evidence="2">
    <location>
        <begin position="32"/>
        <end position="115"/>
    </location>
</feature>
<gene>
    <name evidence="3" type="ORF">SAMN04487946_102290</name>
</gene>
<dbReference type="SUPFAM" id="SSF46785">
    <property type="entry name" value="Winged helix' DNA-binding domain"/>
    <property type="match status" value="1"/>
</dbReference>
<sequence length="115" mass="12154">MDAPPPLPRRPAVEHTPQPTTTVVLDPDASADALDALRSETARDIVSALGDSPATASDLAERVETSLQNACHHLQCLQAAGLVTDAGCWYSAKGTEMTVYGLTSRRLELRLGAEA</sequence>
<accession>A0A1H3EHF0</accession>
<feature type="region of interest" description="Disordered" evidence="1">
    <location>
        <begin position="1"/>
        <end position="24"/>
    </location>
</feature>
<evidence type="ECO:0000313" key="3">
    <source>
        <dbReference type="EMBL" id="SDX78156.1"/>
    </source>
</evidence>
<evidence type="ECO:0000259" key="2">
    <source>
        <dbReference type="SMART" id="SM00418"/>
    </source>
</evidence>